<gene>
    <name evidence="4" type="ORF">E2R65_04920</name>
    <name evidence="3" type="ORF">GGR35_001644</name>
</gene>
<keyword evidence="2" id="KW-1133">Transmembrane helix</keyword>
<name>A0A4Y8AEX4_9SPHI</name>
<evidence type="ECO:0000256" key="1">
    <source>
        <dbReference type="SAM" id="MobiDB-lite"/>
    </source>
</evidence>
<accession>A0A4Y8AEX4</accession>
<reference evidence="4" key="2">
    <citation type="submission" date="2019-03" db="EMBL/GenBank/DDBJ databases">
        <authorList>
            <person name="Yan Y.-Q."/>
            <person name="Du Z.-J."/>
        </authorList>
    </citation>
    <scope>NUCLEOTIDE SEQUENCE</scope>
    <source>
        <strain evidence="4">PP-F2FG21</strain>
    </source>
</reference>
<dbReference type="RefSeq" id="WP_134335389.1">
    <property type="nucleotide sequence ID" value="NZ_BMCZ01000010.1"/>
</dbReference>
<sequence>MSISCYNTKSVIEIIMGCIMLIVIVGVLVRSMYKKSSTGKPSGIGARIIQFTCVTLIIPTLIILGIENILKGETIATIIGGLIGYVLSGVGNYEGPDNNNPKSSKPKPVPTKIN</sequence>
<feature type="transmembrane region" description="Helical" evidence="2">
    <location>
        <begin position="12"/>
        <end position="32"/>
    </location>
</feature>
<feature type="region of interest" description="Disordered" evidence="1">
    <location>
        <begin position="95"/>
        <end position="114"/>
    </location>
</feature>
<evidence type="ECO:0008006" key="7">
    <source>
        <dbReference type="Google" id="ProtNLM"/>
    </source>
</evidence>
<evidence type="ECO:0000313" key="6">
    <source>
        <dbReference type="Proteomes" id="UP000583101"/>
    </source>
</evidence>
<dbReference type="AlphaFoldDB" id="A0A4Y8AEX4"/>
<keyword evidence="6" id="KW-1185">Reference proteome</keyword>
<evidence type="ECO:0000313" key="5">
    <source>
        <dbReference type="Proteomes" id="UP000297248"/>
    </source>
</evidence>
<reference evidence="3 6" key="3">
    <citation type="submission" date="2020-08" db="EMBL/GenBank/DDBJ databases">
        <title>Genomic Encyclopedia of Type Strains, Phase IV (KMG-IV): sequencing the most valuable type-strain genomes for metagenomic binning, comparative biology and taxonomic classification.</title>
        <authorList>
            <person name="Goeker M."/>
        </authorList>
    </citation>
    <scope>NUCLEOTIDE SEQUENCE [LARGE SCALE GENOMIC DNA]</scope>
    <source>
        <strain evidence="3 6">DSM 100995</strain>
    </source>
</reference>
<organism evidence="4 5">
    <name type="scientific">Mucilaginibacter phyllosphaerae</name>
    <dbReference type="NCBI Taxonomy" id="1812349"/>
    <lineage>
        <taxon>Bacteria</taxon>
        <taxon>Pseudomonadati</taxon>
        <taxon>Bacteroidota</taxon>
        <taxon>Sphingobacteriia</taxon>
        <taxon>Sphingobacteriales</taxon>
        <taxon>Sphingobacteriaceae</taxon>
        <taxon>Mucilaginibacter</taxon>
    </lineage>
</organism>
<comment type="caution">
    <text evidence="4">The sequence shown here is derived from an EMBL/GenBank/DDBJ whole genome shotgun (WGS) entry which is preliminary data.</text>
</comment>
<evidence type="ECO:0000313" key="3">
    <source>
        <dbReference type="EMBL" id="MBB3969052.1"/>
    </source>
</evidence>
<evidence type="ECO:0000313" key="4">
    <source>
        <dbReference type="EMBL" id="TEW67336.1"/>
    </source>
</evidence>
<dbReference type="Proteomes" id="UP000583101">
    <property type="component" value="Unassembled WGS sequence"/>
</dbReference>
<feature type="transmembrane region" description="Helical" evidence="2">
    <location>
        <begin position="44"/>
        <end position="66"/>
    </location>
</feature>
<proteinExistence type="predicted"/>
<dbReference type="EMBL" id="JACIEG010000002">
    <property type="protein sequence ID" value="MBB3969052.1"/>
    <property type="molecule type" value="Genomic_DNA"/>
</dbReference>
<protein>
    <recommendedName>
        <fullName evidence="7">Holin</fullName>
    </recommendedName>
</protein>
<dbReference type="Proteomes" id="UP000297248">
    <property type="component" value="Unassembled WGS sequence"/>
</dbReference>
<keyword evidence="2" id="KW-0472">Membrane</keyword>
<evidence type="ECO:0000256" key="2">
    <source>
        <dbReference type="SAM" id="Phobius"/>
    </source>
</evidence>
<reference evidence="4 5" key="1">
    <citation type="journal article" date="2016" name="Int. J. Syst. Evol. Microbiol.">
        <title>Proposal of Mucilaginibacter phyllosphaerae sp. nov. isolated from the phyllosphere of Galium album.</title>
        <authorList>
            <person name="Aydogan E.L."/>
            <person name="Busse H.J."/>
            <person name="Moser G."/>
            <person name="Muller C."/>
            <person name="Kampfer P."/>
            <person name="Glaeser S.P."/>
        </authorList>
    </citation>
    <scope>NUCLEOTIDE SEQUENCE [LARGE SCALE GENOMIC DNA]</scope>
    <source>
        <strain evidence="4 5">PP-F2FG21</strain>
    </source>
</reference>
<dbReference type="EMBL" id="SNQG01000002">
    <property type="protein sequence ID" value="TEW67336.1"/>
    <property type="molecule type" value="Genomic_DNA"/>
</dbReference>
<keyword evidence="2" id="KW-0812">Transmembrane</keyword>